<keyword evidence="2" id="KW-1185">Reference proteome</keyword>
<dbReference type="Proteomes" id="UP001163046">
    <property type="component" value="Unassembled WGS sequence"/>
</dbReference>
<dbReference type="EMBL" id="MU825422">
    <property type="protein sequence ID" value="KAJ7390011.1"/>
    <property type="molecule type" value="Genomic_DNA"/>
</dbReference>
<proteinExistence type="predicted"/>
<sequence length="110" mass="12900">MVCDLCLGFSSTREQQNIEETEEVRAVRDVPVEISYEPVGCFKDKKDRALKLVINYRGTKNWPEGKNLWTGTNWPDMSYVIQTLRRKSVHRRLRHVCDTVLWGMLRGQIC</sequence>
<gene>
    <name evidence="1" type="ORF">OS493_028073</name>
</gene>
<protein>
    <submittedName>
        <fullName evidence="1">Uncharacterized protein</fullName>
    </submittedName>
</protein>
<name>A0A9X0D838_9CNID</name>
<accession>A0A9X0D838</accession>
<dbReference type="AlphaFoldDB" id="A0A9X0D838"/>
<evidence type="ECO:0000313" key="1">
    <source>
        <dbReference type="EMBL" id="KAJ7390011.1"/>
    </source>
</evidence>
<reference evidence="1" key="1">
    <citation type="submission" date="2023-01" db="EMBL/GenBank/DDBJ databases">
        <title>Genome assembly of the deep-sea coral Lophelia pertusa.</title>
        <authorList>
            <person name="Herrera S."/>
            <person name="Cordes E."/>
        </authorList>
    </citation>
    <scope>NUCLEOTIDE SEQUENCE</scope>
    <source>
        <strain evidence="1">USNM1676648</strain>
        <tissue evidence="1">Polyp</tissue>
    </source>
</reference>
<evidence type="ECO:0000313" key="2">
    <source>
        <dbReference type="Proteomes" id="UP001163046"/>
    </source>
</evidence>
<comment type="caution">
    <text evidence="1">The sequence shown here is derived from an EMBL/GenBank/DDBJ whole genome shotgun (WGS) entry which is preliminary data.</text>
</comment>
<organism evidence="1 2">
    <name type="scientific">Desmophyllum pertusum</name>
    <dbReference type="NCBI Taxonomy" id="174260"/>
    <lineage>
        <taxon>Eukaryota</taxon>
        <taxon>Metazoa</taxon>
        <taxon>Cnidaria</taxon>
        <taxon>Anthozoa</taxon>
        <taxon>Hexacorallia</taxon>
        <taxon>Scleractinia</taxon>
        <taxon>Caryophylliina</taxon>
        <taxon>Caryophylliidae</taxon>
        <taxon>Desmophyllum</taxon>
    </lineage>
</organism>